<dbReference type="AlphaFoldDB" id="A0A5C6F9Y4"/>
<sequence length="73" mass="7917">MIAPIEQNRVGRYYDRDRTARRQSADEEQGNGVGDQTLQIVRDTIGNHPVAALAIATAVGAAAAWIIKRGVRS</sequence>
<proteinExistence type="predicted"/>
<dbReference type="Proteomes" id="UP000317977">
    <property type="component" value="Unassembled WGS sequence"/>
</dbReference>
<organism evidence="3 4">
    <name type="scientific">Rubripirellula reticaptiva</name>
    <dbReference type="NCBI Taxonomy" id="2528013"/>
    <lineage>
        <taxon>Bacteria</taxon>
        <taxon>Pseudomonadati</taxon>
        <taxon>Planctomycetota</taxon>
        <taxon>Planctomycetia</taxon>
        <taxon>Pirellulales</taxon>
        <taxon>Pirellulaceae</taxon>
        <taxon>Rubripirellula</taxon>
    </lineage>
</organism>
<dbReference type="RefSeq" id="WP_146533024.1">
    <property type="nucleotide sequence ID" value="NZ_SJPX01000001.1"/>
</dbReference>
<feature type="transmembrane region" description="Helical" evidence="2">
    <location>
        <begin position="50"/>
        <end position="67"/>
    </location>
</feature>
<reference evidence="3 4" key="1">
    <citation type="submission" date="2019-02" db="EMBL/GenBank/DDBJ databases">
        <title>Deep-cultivation of Planctomycetes and their phenomic and genomic characterization uncovers novel biology.</title>
        <authorList>
            <person name="Wiegand S."/>
            <person name="Jogler M."/>
            <person name="Boedeker C."/>
            <person name="Pinto D."/>
            <person name="Vollmers J."/>
            <person name="Rivas-Marin E."/>
            <person name="Kohn T."/>
            <person name="Peeters S.H."/>
            <person name="Heuer A."/>
            <person name="Rast P."/>
            <person name="Oberbeckmann S."/>
            <person name="Bunk B."/>
            <person name="Jeske O."/>
            <person name="Meyerdierks A."/>
            <person name="Storesund J.E."/>
            <person name="Kallscheuer N."/>
            <person name="Luecker S."/>
            <person name="Lage O.M."/>
            <person name="Pohl T."/>
            <person name="Merkel B.J."/>
            <person name="Hornburger P."/>
            <person name="Mueller R.-W."/>
            <person name="Bruemmer F."/>
            <person name="Labrenz M."/>
            <person name="Spormann A.M."/>
            <person name="Op Den Camp H."/>
            <person name="Overmann J."/>
            <person name="Amann R."/>
            <person name="Jetten M.S.M."/>
            <person name="Mascher T."/>
            <person name="Medema M.H."/>
            <person name="Devos D.P."/>
            <person name="Kaster A.-K."/>
            <person name="Ovreas L."/>
            <person name="Rohde M."/>
            <person name="Galperin M.Y."/>
            <person name="Jogler C."/>
        </authorList>
    </citation>
    <scope>NUCLEOTIDE SEQUENCE [LARGE SCALE GENOMIC DNA]</scope>
    <source>
        <strain evidence="3 4">Poly59</strain>
    </source>
</reference>
<protein>
    <recommendedName>
        <fullName evidence="5">DUF883 domain-containing protein</fullName>
    </recommendedName>
</protein>
<gene>
    <name evidence="3" type="ORF">Poly59_11660</name>
</gene>
<dbReference type="EMBL" id="SJPX01000001">
    <property type="protein sequence ID" value="TWU58255.1"/>
    <property type="molecule type" value="Genomic_DNA"/>
</dbReference>
<evidence type="ECO:0000256" key="2">
    <source>
        <dbReference type="SAM" id="Phobius"/>
    </source>
</evidence>
<evidence type="ECO:0000313" key="3">
    <source>
        <dbReference type="EMBL" id="TWU58255.1"/>
    </source>
</evidence>
<evidence type="ECO:0000256" key="1">
    <source>
        <dbReference type="SAM" id="MobiDB-lite"/>
    </source>
</evidence>
<evidence type="ECO:0008006" key="5">
    <source>
        <dbReference type="Google" id="ProtNLM"/>
    </source>
</evidence>
<feature type="compositionally biased region" description="Basic and acidic residues" evidence="1">
    <location>
        <begin position="12"/>
        <end position="25"/>
    </location>
</feature>
<comment type="caution">
    <text evidence="3">The sequence shown here is derived from an EMBL/GenBank/DDBJ whole genome shotgun (WGS) entry which is preliminary data.</text>
</comment>
<keyword evidence="2" id="KW-1133">Transmembrane helix</keyword>
<evidence type="ECO:0000313" key="4">
    <source>
        <dbReference type="Proteomes" id="UP000317977"/>
    </source>
</evidence>
<feature type="region of interest" description="Disordered" evidence="1">
    <location>
        <begin position="1"/>
        <end position="35"/>
    </location>
</feature>
<keyword evidence="2" id="KW-0812">Transmembrane</keyword>
<name>A0A5C6F9Y4_9BACT</name>
<keyword evidence="2" id="KW-0472">Membrane</keyword>
<accession>A0A5C6F9Y4</accession>
<keyword evidence="4" id="KW-1185">Reference proteome</keyword>